<dbReference type="Proteomes" id="UP001066276">
    <property type="component" value="Chromosome 5"/>
</dbReference>
<name>A0AAV7RH59_PLEWA</name>
<proteinExistence type="predicted"/>
<sequence length="113" mass="11994">MGEVRGQSQLLALVPVGPMHASSSQNLSDLAVTEKAGDNGMGVEVIYYDGEMLVQTHHLILEAGNVIADGPGFRCEVRDLGLGGNVISDRSGSEGTEVNGVVRWWVRASEKSN</sequence>
<reference evidence="1" key="1">
    <citation type="journal article" date="2022" name="bioRxiv">
        <title>Sequencing and chromosome-scale assembly of the giantPleurodeles waltlgenome.</title>
        <authorList>
            <person name="Brown T."/>
            <person name="Elewa A."/>
            <person name="Iarovenko S."/>
            <person name="Subramanian E."/>
            <person name="Araus A.J."/>
            <person name="Petzold A."/>
            <person name="Susuki M."/>
            <person name="Suzuki K.-i.T."/>
            <person name="Hayashi T."/>
            <person name="Toyoda A."/>
            <person name="Oliveira C."/>
            <person name="Osipova E."/>
            <person name="Leigh N.D."/>
            <person name="Simon A."/>
            <person name="Yun M.H."/>
        </authorList>
    </citation>
    <scope>NUCLEOTIDE SEQUENCE</scope>
    <source>
        <strain evidence="1">20211129_DDA</strain>
        <tissue evidence="1">Liver</tissue>
    </source>
</reference>
<gene>
    <name evidence="1" type="ORF">NDU88_002937</name>
</gene>
<organism evidence="1 2">
    <name type="scientific">Pleurodeles waltl</name>
    <name type="common">Iberian ribbed newt</name>
    <dbReference type="NCBI Taxonomy" id="8319"/>
    <lineage>
        <taxon>Eukaryota</taxon>
        <taxon>Metazoa</taxon>
        <taxon>Chordata</taxon>
        <taxon>Craniata</taxon>
        <taxon>Vertebrata</taxon>
        <taxon>Euteleostomi</taxon>
        <taxon>Amphibia</taxon>
        <taxon>Batrachia</taxon>
        <taxon>Caudata</taxon>
        <taxon>Salamandroidea</taxon>
        <taxon>Salamandridae</taxon>
        <taxon>Pleurodelinae</taxon>
        <taxon>Pleurodeles</taxon>
    </lineage>
</organism>
<comment type="caution">
    <text evidence="1">The sequence shown here is derived from an EMBL/GenBank/DDBJ whole genome shotgun (WGS) entry which is preliminary data.</text>
</comment>
<accession>A0AAV7RH59</accession>
<evidence type="ECO:0000313" key="1">
    <source>
        <dbReference type="EMBL" id="KAJ1150140.1"/>
    </source>
</evidence>
<protein>
    <submittedName>
        <fullName evidence="1">Uncharacterized protein</fullName>
    </submittedName>
</protein>
<dbReference type="AlphaFoldDB" id="A0AAV7RH59"/>
<dbReference type="EMBL" id="JANPWB010000009">
    <property type="protein sequence ID" value="KAJ1150140.1"/>
    <property type="molecule type" value="Genomic_DNA"/>
</dbReference>
<evidence type="ECO:0000313" key="2">
    <source>
        <dbReference type="Proteomes" id="UP001066276"/>
    </source>
</evidence>
<keyword evidence="2" id="KW-1185">Reference proteome</keyword>